<protein>
    <recommendedName>
        <fullName evidence="3">DDE Tnp4 domain-containing protein</fullName>
    </recommendedName>
</protein>
<accession>A0A3N4K5M2</accession>
<proteinExistence type="predicted"/>
<name>A0A3N4K5M2_9PEZI</name>
<gene>
    <name evidence="1" type="ORF">L873DRAFT_1661936</name>
</gene>
<dbReference type="Proteomes" id="UP000276215">
    <property type="component" value="Unassembled WGS sequence"/>
</dbReference>
<evidence type="ECO:0000313" key="2">
    <source>
        <dbReference type="Proteomes" id="UP000276215"/>
    </source>
</evidence>
<dbReference type="EMBL" id="ML120352">
    <property type="protein sequence ID" value="RPB05836.1"/>
    <property type="molecule type" value="Genomic_DNA"/>
</dbReference>
<reference evidence="1 2" key="1">
    <citation type="journal article" date="2018" name="Nat. Ecol. Evol.">
        <title>Pezizomycetes genomes reveal the molecular basis of ectomycorrhizal truffle lifestyle.</title>
        <authorList>
            <person name="Murat C."/>
            <person name="Payen T."/>
            <person name="Noel B."/>
            <person name="Kuo A."/>
            <person name="Morin E."/>
            <person name="Chen J."/>
            <person name="Kohler A."/>
            <person name="Krizsan K."/>
            <person name="Balestrini R."/>
            <person name="Da Silva C."/>
            <person name="Montanini B."/>
            <person name="Hainaut M."/>
            <person name="Levati E."/>
            <person name="Barry K.W."/>
            <person name="Belfiori B."/>
            <person name="Cichocki N."/>
            <person name="Clum A."/>
            <person name="Dockter R.B."/>
            <person name="Fauchery L."/>
            <person name="Guy J."/>
            <person name="Iotti M."/>
            <person name="Le Tacon F."/>
            <person name="Lindquist E.A."/>
            <person name="Lipzen A."/>
            <person name="Malagnac F."/>
            <person name="Mello A."/>
            <person name="Molinier V."/>
            <person name="Miyauchi S."/>
            <person name="Poulain J."/>
            <person name="Riccioni C."/>
            <person name="Rubini A."/>
            <person name="Sitrit Y."/>
            <person name="Splivallo R."/>
            <person name="Traeger S."/>
            <person name="Wang M."/>
            <person name="Zifcakova L."/>
            <person name="Wipf D."/>
            <person name="Zambonelli A."/>
            <person name="Paolocci F."/>
            <person name="Nowrousian M."/>
            <person name="Ottonello S."/>
            <person name="Baldrian P."/>
            <person name="Spatafora J.W."/>
            <person name="Henrissat B."/>
            <person name="Nagy L.G."/>
            <person name="Aury J.M."/>
            <person name="Wincker P."/>
            <person name="Grigoriev I.V."/>
            <person name="Bonfante P."/>
            <person name="Martin F.M."/>
        </authorList>
    </citation>
    <scope>NUCLEOTIDE SEQUENCE [LARGE SCALE GENOMIC DNA]</scope>
    <source>
        <strain evidence="1 2">120613-1</strain>
    </source>
</reference>
<feature type="non-terminal residue" evidence="1">
    <location>
        <position position="1"/>
    </location>
</feature>
<evidence type="ECO:0000313" key="1">
    <source>
        <dbReference type="EMBL" id="RPB05836.1"/>
    </source>
</evidence>
<dbReference type="AlphaFoldDB" id="A0A3N4K5M2"/>
<keyword evidence="2" id="KW-1185">Reference proteome</keyword>
<sequence length="71" mass="8639">WSQSISYLQIVVKWVFKEMVSMFGFFDYVKNQKHLLQPIGVQFRVAVLLYNIYVYLHRLQITQYFEFSNPV</sequence>
<organism evidence="1 2">
    <name type="scientific">Choiromyces venosus 120613-1</name>
    <dbReference type="NCBI Taxonomy" id="1336337"/>
    <lineage>
        <taxon>Eukaryota</taxon>
        <taxon>Fungi</taxon>
        <taxon>Dikarya</taxon>
        <taxon>Ascomycota</taxon>
        <taxon>Pezizomycotina</taxon>
        <taxon>Pezizomycetes</taxon>
        <taxon>Pezizales</taxon>
        <taxon>Tuberaceae</taxon>
        <taxon>Choiromyces</taxon>
    </lineage>
</organism>
<evidence type="ECO:0008006" key="3">
    <source>
        <dbReference type="Google" id="ProtNLM"/>
    </source>
</evidence>
<dbReference type="OrthoDB" id="2966465at2759"/>